<dbReference type="PROSITE" id="PS00036">
    <property type="entry name" value="BZIP_BASIC"/>
    <property type="match status" value="1"/>
</dbReference>
<dbReference type="InterPro" id="IPR045314">
    <property type="entry name" value="bZIP_plant_GBF1"/>
</dbReference>
<protein>
    <submittedName>
        <fullName evidence="9">G-box-binding factor 3</fullName>
    </submittedName>
</protein>
<feature type="compositionally biased region" description="Basic and acidic residues" evidence="7">
    <location>
        <begin position="241"/>
        <end position="261"/>
    </location>
</feature>
<feature type="compositionally biased region" description="Polar residues" evidence="7">
    <location>
        <begin position="357"/>
        <end position="378"/>
    </location>
</feature>
<dbReference type="SUPFAM" id="SSF57959">
    <property type="entry name" value="Leucine zipper domain"/>
    <property type="match status" value="1"/>
</dbReference>
<feature type="region of interest" description="Disordered" evidence="7">
    <location>
        <begin position="130"/>
        <end position="270"/>
    </location>
</feature>
<dbReference type="CDD" id="cd14702">
    <property type="entry name" value="bZIP_plant_GBF1"/>
    <property type="match status" value="1"/>
</dbReference>
<name>A0ABD1PXY8_9LAMI</name>
<dbReference type="InterPro" id="IPR012900">
    <property type="entry name" value="MFMR"/>
</dbReference>
<dbReference type="SMART" id="SM00338">
    <property type="entry name" value="BRLZ"/>
    <property type="match status" value="1"/>
</dbReference>
<evidence type="ECO:0000256" key="1">
    <source>
        <dbReference type="ARBA" id="ARBA00004123"/>
    </source>
</evidence>
<feature type="region of interest" description="Disordered" evidence="7">
    <location>
        <begin position="344"/>
        <end position="385"/>
    </location>
</feature>
<evidence type="ECO:0000256" key="4">
    <source>
        <dbReference type="ARBA" id="ARBA00023125"/>
    </source>
</evidence>
<evidence type="ECO:0000313" key="10">
    <source>
        <dbReference type="Proteomes" id="UP001604277"/>
    </source>
</evidence>
<dbReference type="Gene3D" id="1.20.5.170">
    <property type="match status" value="1"/>
</dbReference>
<evidence type="ECO:0000256" key="3">
    <source>
        <dbReference type="ARBA" id="ARBA00023015"/>
    </source>
</evidence>
<feature type="compositionally biased region" description="Basic and acidic residues" evidence="7">
    <location>
        <begin position="1"/>
        <end position="14"/>
    </location>
</feature>
<dbReference type="PANTHER" id="PTHR45967">
    <property type="entry name" value="G-BOX-BINDING FACTOR 3-RELATED"/>
    <property type="match status" value="1"/>
</dbReference>
<gene>
    <name evidence="9" type="ORF">Fot_50353</name>
</gene>
<dbReference type="EMBL" id="JBFOLJ010000016">
    <property type="protein sequence ID" value="KAL2468777.1"/>
    <property type="molecule type" value="Genomic_DNA"/>
</dbReference>
<evidence type="ECO:0000313" key="9">
    <source>
        <dbReference type="EMBL" id="KAL2468777.1"/>
    </source>
</evidence>
<sequence length="385" mass="41981">MGNSEDGKPSKPEKSPPPAMEQHNIHVFPDWAKMQAYYGPRLAVPPYLNSAVTPGHAPHPYMWGPPQAMMPPYGPPYAAFYAHGGIYAHPGVPLAGTSLSMETQTKSSENADVSLVKKLKEFNGLAMSIGNGNADSEGAEGGSDPRYSKSGETEDSSDGSNGITAGAGQKGKKRSREGTPNNDVCLGPEKMMNMVVPPANVPEKATENVSTALELKDLSNTNVKSVPTNAPQPPKSNETWLHNERDLKRERRKQSNRESARRSRLRKQAEAEELAVKVQALNTENMTLKSEIDKLMENSEKLKVENATLMEKLTDAQRGQTEISLHKIDESGLKPIGTENLLARVNNSNRKNESDTYDTYENKSSGTKLRQLLDTSPRTDAVAAS</sequence>
<feature type="domain" description="BZIP" evidence="8">
    <location>
        <begin position="246"/>
        <end position="309"/>
    </location>
</feature>
<keyword evidence="5" id="KW-0804">Transcription</keyword>
<dbReference type="PROSITE" id="PS50217">
    <property type="entry name" value="BZIP"/>
    <property type="match status" value="1"/>
</dbReference>
<dbReference type="InterPro" id="IPR044827">
    <property type="entry name" value="GBF-like"/>
</dbReference>
<dbReference type="GO" id="GO:0000976">
    <property type="term" value="F:transcription cis-regulatory region binding"/>
    <property type="evidence" value="ECO:0007669"/>
    <property type="project" value="UniProtKB-ARBA"/>
</dbReference>
<comment type="subcellular location">
    <subcellularLocation>
        <location evidence="1">Nucleus</location>
    </subcellularLocation>
</comment>
<accession>A0ABD1PXY8</accession>
<dbReference type="Pfam" id="PF00170">
    <property type="entry name" value="bZIP_1"/>
    <property type="match status" value="1"/>
</dbReference>
<keyword evidence="4" id="KW-0238">DNA-binding</keyword>
<feature type="compositionally biased region" description="Polar residues" evidence="7">
    <location>
        <begin position="218"/>
        <end position="240"/>
    </location>
</feature>
<dbReference type="Pfam" id="PF07777">
    <property type="entry name" value="MFMR"/>
    <property type="match status" value="1"/>
</dbReference>
<organism evidence="9 10">
    <name type="scientific">Forsythia ovata</name>
    <dbReference type="NCBI Taxonomy" id="205694"/>
    <lineage>
        <taxon>Eukaryota</taxon>
        <taxon>Viridiplantae</taxon>
        <taxon>Streptophyta</taxon>
        <taxon>Embryophyta</taxon>
        <taxon>Tracheophyta</taxon>
        <taxon>Spermatophyta</taxon>
        <taxon>Magnoliopsida</taxon>
        <taxon>eudicotyledons</taxon>
        <taxon>Gunneridae</taxon>
        <taxon>Pentapetalae</taxon>
        <taxon>asterids</taxon>
        <taxon>lamiids</taxon>
        <taxon>Lamiales</taxon>
        <taxon>Oleaceae</taxon>
        <taxon>Forsythieae</taxon>
        <taxon>Forsythia</taxon>
    </lineage>
</organism>
<dbReference type="GO" id="GO:0005634">
    <property type="term" value="C:nucleus"/>
    <property type="evidence" value="ECO:0007669"/>
    <property type="project" value="UniProtKB-SubCell"/>
</dbReference>
<evidence type="ECO:0000259" key="8">
    <source>
        <dbReference type="PROSITE" id="PS50217"/>
    </source>
</evidence>
<dbReference type="InterPro" id="IPR046347">
    <property type="entry name" value="bZIP_sf"/>
</dbReference>
<dbReference type="PANTHER" id="PTHR45967:SF1">
    <property type="entry name" value="G-BOX-BINDING FACTOR 3"/>
    <property type="match status" value="1"/>
</dbReference>
<reference evidence="10" key="1">
    <citation type="submission" date="2024-07" db="EMBL/GenBank/DDBJ databases">
        <title>Two chromosome-level genome assemblies of Korean endemic species Abeliophyllum distichum and Forsythia ovata (Oleaceae).</title>
        <authorList>
            <person name="Jang H."/>
        </authorList>
    </citation>
    <scope>NUCLEOTIDE SEQUENCE [LARGE SCALE GENOMIC DNA]</scope>
</reference>
<keyword evidence="3" id="KW-0805">Transcription regulation</keyword>
<feature type="region of interest" description="Disordered" evidence="7">
    <location>
        <begin position="1"/>
        <end position="23"/>
    </location>
</feature>
<comment type="similarity">
    <text evidence="2">Belongs to the bZIP family.</text>
</comment>
<dbReference type="InterPro" id="IPR004827">
    <property type="entry name" value="bZIP"/>
</dbReference>
<dbReference type="Pfam" id="PF16596">
    <property type="entry name" value="MFMR_assoc"/>
    <property type="match status" value="1"/>
</dbReference>
<keyword evidence="6" id="KW-0539">Nucleus</keyword>
<evidence type="ECO:0000256" key="5">
    <source>
        <dbReference type="ARBA" id="ARBA00023163"/>
    </source>
</evidence>
<proteinExistence type="inferred from homology"/>
<dbReference type="AlphaFoldDB" id="A0ABD1PXY8"/>
<evidence type="ECO:0000256" key="2">
    <source>
        <dbReference type="ARBA" id="ARBA00007163"/>
    </source>
</evidence>
<dbReference type="Proteomes" id="UP001604277">
    <property type="component" value="Unassembled WGS sequence"/>
</dbReference>
<comment type="caution">
    <text evidence="9">The sequence shown here is derived from an EMBL/GenBank/DDBJ whole genome shotgun (WGS) entry which is preliminary data.</text>
</comment>
<keyword evidence="10" id="KW-1185">Reference proteome</keyword>
<evidence type="ECO:0000256" key="6">
    <source>
        <dbReference type="ARBA" id="ARBA00023242"/>
    </source>
</evidence>
<evidence type="ECO:0000256" key="7">
    <source>
        <dbReference type="SAM" id="MobiDB-lite"/>
    </source>
</evidence>